<reference evidence="2 5" key="2">
    <citation type="submission" date="2016-09" db="EMBL/GenBank/DDBJ databases">
        <authorList>
            <consortium name="Pathogen Informatics"/>
        </authorList>
    </citation>
    <scope>NUCLEOTIDE SEQUENCE [LARGE SCALE GENOMIC DNA]</scope>
    <source>
        <strain evidence="2 5">82B</strain>
    </source>
</reference>
<dbReference type="Proteomes" id="UP000095412">
    <property type="component" value="Unassembled WGS sequence"/>
</dbReference>
<evidence type="ECO:0000313" key="4">
    <source>
        <dbReference type="Proteomes" id="UP000095412"/>
    </source>
</evidence>
<dbReference type="Proteomes" id="UP000095768">
    <property type="component" value="Unassembled WGS sequence"/>
</dbReference>
<sequence>MSIGIIIFIISVIVTIIGAINDNSHKGRQNQKPPNNNQPKSNSEQPEKRGFFDELGKTFKEIEKQLNEDPMSQPKETRPTSYPKEIQSQPVETRAEKMETPTSDQSSRTMRTDNETEAEKAKRSQQAKDHQLQKELEADLMGQMQDVRSEIDRENEKKLQRTERKARAIIADKYLSERTKRYRLKQLMNAHSIQSTSTGDQFRFADDEFVNGIIWSEVLERPKKL</sequence>
<dbReference type="EMBL" id="FMPI01000013">
    <property type="protein sequence ID" value="SCT11673.1"/>
    <property type="molecule type" value="Genomic_DNA"/>
</dbReference>
<evidence type="ECO:0000256" key="1">
    <source>
        <dbReference type="SAM" id="MobiDB-lite"/>
    </source>
</evidence>
<proteinExistence type="predicted"/>
<dbReference type="OrthoDB" id="2414382at2"/>
<feature type="region of interest" description="Disordered" evidence="1">
    <location>
        <begin position="24"/>
        <end position="131"/>
    </location>
</feature>
<protein>
    <submittedName>
        <fullName evidence="2 3">Staphylococcal protein</fullName>
    </submittedName>
</protein>
<evidence type="ECO:0000313" key="3">
    <source>
        <dbReference type="EMBL" id="SCT11673.1"/>
    </source>
</evidence>
<evidence type="ECO:0000313" key="5">
    <source>
        <dbReference type="Proteomes" id="UP000095768"/>
    </source>
</evidence>
<feature type="compositionally biased region" description="Low complexity" evidence="1">
    <location>
        <begin position="30"/>
        <end position="44"/>
    </location>
</feature>
<accession>A0A1D4GHJ5</accession>
<feature type="compositionally biased region" description="Basic and acidic residues" evidence="1">
    <location>
        <begin position="110"/>
        <end position="131"/>
    </location>
</feature>
<reference evidence="3 4" key="1">
    <citation type="submission" date="2016-09" db="EMBL/GenBank/DDBJ databases">
        <authorList>
            <consortium name="Pathogen Informatics"/>
            <person name="Sun Q."/>
            <person name="Inoue M."/>
        </authorList>
    </citation>
    <scope>NUCLEOTIDE SEQUENCE [LARGE SCALE GENOMIC DNA]</scope>
    <source>
        <strain evidence="3 4">82C</strain>
    </source>
</reference>
<dbReference type="EMBL" id="FMPG01000001">
    <property type="protein sequence ID" value="SCS24375.1"/>
    <property type="molecule type" value="Genomic_DNA"/>
</dbReference>
<keyword evidence="4" id="KW-1185">Reference proteome</keyword>
<feature type="compositionally biased region" description="Basic and acidic residues" evidence="1">
    <location>
        <begin position="45"/>
        <end position="67"/>
    </location>
</feature>
<feature type="compositionally biased region" description="Polar residues" evidence="1">
    <location>
        <begin position="100"/>
        <end position="109"/>
    </location>
</feature>
<gene>
    <name evidence="2" type="ORF">SAMEA2297795_00060</name>
    <name evidence="3" type="ORF">SAMEA2297796_01772</name>
</gene>
<dbReference type="AlphaFoldDB" id="A0A1D4GHJ5"/>
<name>A0A1D4GHJ5_9STAP</name>
<evidence type="ECO:0000313" key="2">
    <source>
        <dbReference type="EMBL" id="SCS24375.1"/>
    </source>
</evidence>
<dbReference type="RefSeq" id="WP_069995962.1">
    <property type="nucleotide sequence ID" value="NZ_FMPG01000001.1"/>
</dbReference>
<organism evidence="2 5">
    <name type="scientific">Staphylococcus caeli</name>
    <dbReference type="NCBI Taxonomy" id="2201815"/>
    <lineage>
        <taxon>Bacteria</taxon>
        <taxon>Bacillati</taxon>
        <taxon>Bacillota</taxon>
        <taxon>Bacilli</taxon>
        <taxon>Bacillales</taxon>
        <taxon>Staphylococcaceae</taxon>
        <taxon>Staphylococcus</taxon>
    </lineage>
</organism>